<organism evidence="2 3">
    <name type="scientific">Fervidobacterium gondwanense DSM 13020</name>
    <dbReference type="NCBI Taxonomy" id="1121883"/>
    <lineage>
        <taxon>Bacteria</taxon>
        <taxon>Thermotogati</taxon>
        <taxon>Thermotogota</taxon>
        <taxon>Thermotogae</taxon>
        <taxon>Thermotogales</taxon>
        <taxon>Fervidobacteriaceae</taxon>
        <taxon>Fervidobacterium</taxon>
    </lineage>
</organism>
<dbReference type="Proteomes" id="UP000184207">
    <property type="component" value="Unassembled WGS sequence"/>
</dbReference>
<evidence type="ECO:0000313" key="3">
    <source>
        <dbReference type="Proteomes" id="UP000184207"/>
    </source>
</evidence>
<gene>
    <name evidence="2" type="ORF">SAMN02745226_01184</name>
</gene>
<feature type="transmembrane region" description="Helical" evidence="1">
    <location>
        <begin position="20"/>
        <end position="37"/>
    </location>
</feature>
<dbReference type="AlphaFoldDB" id="A0A1M7SRZ1"/>
<dbReference type="STRING" id="1121883.SAMN02745226_01184"/>
<dbReference type="RefSeq" id="WP_072759363.1">
    <property type="nucleotide sequence ID" value="NZ_FRDJ01000005.1"/>
</dbReference>
<keyword evidence="1" id="KW-0472">Membrane</keyword>
<accession>A0A1M7SRZ1</accession>
<protein>
    <recommendedName>
        <fullName evidence="4">Type IV pilus assembly protein PilN</fullName>
    </recommendedName>
</protein>
<keyword evidence="1" id="KW-1133">Transmembrane helix</keyword>
<keyword evidence="3" id="KW-1185">Reference proteome</keyword>
<sequence>MERLNLSPGRRKVLKLETFLIVLMISLLPSISIFLFSNQWKVMQAEKLLKNNPIVFNNITNFDYESLPNQVQMLKLSFQKKATDLEIANNSIRTYVTDSFKSFFFVKYILTQLINNPNQVYVTKIIYDGTTFYVDFYEYGIETKVSTSTIYNELSKFYNNVSVNLVEERNFISNIKYYRYSLGGMK</sequence>
<dbReference type="OrthoDB" id="44836at2"/>
<evidence type="ECO:0000256" key="1">
    <source>
        <dbReference type="SAM" id="Phobius"/>
    </source>
</evidence>
<evidence type="ECO:0000313" key="2">
    <source>
        <dbReference type="EMBL" id="SHN61188.1"/>
    </source>
</evidence>
<keyword evidence="1" id="KW-0812">Transmembrane</keyword>
<reference evidence="3" key="1">
    <citation type="submission" date="2016-12" db="EMBL/GenBank/DDBJ databases">
        <authorList>
            <person name="Varghese N."/>
            <person name="Submissions S."/>
        </authorList>
    </citation>
    <scope>NUCLEOTIDE SEQUENCE [LARGE SCALE GENOMIC DNA]</scope>
    <source>
        <strain evidence="3">DSM 13020</strain>
    </source>
</reference>
<evidence type="ECO:0008006" key="4">
    <source>
        <dbReference type="Google" id="ProtNLM"/>
    </source>
</evidence>
<proteinExistence type="predicted"/>
<name>A0A1M7SRZ1_FERGO</name>
<dbReference type="EMBL" id="FRDJ01000005">
    <property type="protein sequence ID" value="SHN61188.1"/>
    <property type="molecule type" value="Genomic_DNA"/>
</dbReference>